<dbReference type="RefSeq" id="WP_305006827.1">
    <property type="nucleotide sequence ID" value="NZ_JAUQSY010000007.1"/>
</dbReference>
<gene>
    <name evidence="1" type="ORF">Q5H93_12300</name>
</gene>
<name>A0ABT9BFT8_9BACT</name>
<organism evidence="1 2">
    <name type="scientific">Hymenobacter aranciens</name>
    <dbReference type="NCBI Taxonomy" id="3063996"/>
    <lineage>
        <taxon>Bacteria</taxon>
        <taxon>Pseudomonadati</taxon>
        <taxon>Bacteroidota</taxon>
        <taxon>Cytophagia</taxon>
        <taxon>Cytophagales</taxon>
        <taxon>Hymenobacteraceae</taxon>
        <taxon>Hymenobacter</taxon>
    </lineage>
</organism>
<keyword evidence="2" id="KW-1185">Reference proteome</keyword>
<sequence length="130" mass="14481">MHAPAPTPAPDRPRNLAPELRPALERLGFVVQVIASPAQTLLMATWLQDEHSTYRVLYIYHAATDADRPLSYVSVQHWGRPGVQDLVTDTHVCKLAEVRHLLLNNRKYKAARQAALDAGTLLPADQLATR</sequence>
<evidence type="ECO:0000313" key="2">
    <source>
        <dbReference type="Proteomes" id="UP001176429"/>
    </source>
</evidence>
<dbReference type="Proteomes" id="UP001176429">
    <property type="component" value="Unassembled WGS sequence"/>
</dbReference>
<comment type="caution">
    <text evidence="1">The sequence shown here is derived from an EMBL/GenBank/DDBJ whole genome shotgun (WGS) entry which is preliminary data.</text>
</comment>
<accession>A0ABT9BFT8</accession>
<dbReference type="EMBL" id="JAUQSY010000007">
    <property type="protein sequence ID" value="MDO7875516.1"/>
    <property type="molecule type" value="Genomic_DNA"/>
</dbReference>
<evidence type="ECO:0000313" key="1">
    <source>
        <dbReference type="EMBL" id="MDO7875516.1"/>
    </source>
</evidence>
<reference evidence="1" key="1">
    <citation type="submission" date="2023-07" db="EMBL/GenBank/DDBJ databases">
        <authorList>
            <person name="Kim M.K."/>
        </authorList>
    </citation>
    <scope>NUCLEOTIDE SEQUENCE</scope>
    <source>
        <strain evidence="1">ASUV-10-1</strain>
    </source>
</reference>
<protein>
    <submittedName>
        <fullName evidence="1">Uncharacterized protein</fullName>
    </submittedName>
</protein>
<proteinExistence type="predicted"/>